<organism evidence="1 2">
    <name type="scientific">Klenkia marina</name>
    <dbReference type="NCBI Taxonomy" id="1960309"/>
    <lineage>
        <taxon>Bacteria</taxon>
        <taxon>Bacillati</taxon>
        <taxon>Actinomycetota</taxon>
        <taxon>Actinomycetes</taxon>
        <taxon>Geodermatophilales</taxon>
        <taxon>Geodermatophilaceae</taxon>
        <taxon>Klenkia</taxon>
    </lineage>
</organism>
<evidence type="ECO:0000313" key="1">
    <source>
        <dbReference type="EMBL" id="SCX58611.1"/>
    </source>
</evidence>
<dbReference type="STRING" id="1960309.SAMN03159343_3802"/>
<dbReference type="RefSeq" id="WP_092807273.1">
    <property type="nucleotide sequence ID" value="NZ_FMUH01000007.1"/>
</dbReference>
<dbReference type="EMBL" id="FMUH01000007">
    <property type="protein sequence ID" value="SCX58611.1"/>
    <property type="molecule type" value="Genomic_DNA"/>
</dbReference>
<dbReference type="Proteomes" id="UP000198981">
    <property type="component" value="Unassembled WGS sequence"/>
</dbReference>
<proteinExistence type="predicted"/>
<evidence type="ECO:0000313" key="2">
    <source>
        <dbReference type="Proteomes" id="UP000198981"/>
    </source>
</evidence>
<sequence>MPVEDYDIEDQGDLQYVVRLSDGEEDAEVWFRLTPSVLEQLGVGTDDAADLVAETVDFLRKHQEIPDFPDMVEIEDVLATYDDYEPTVTRRR</sequence>
<reference evidence="2" key="1">
    <citation type="submission" date="2016-10" db="EMBL/GenBank/DDBJ databases">
        <authorList>
            <person name="Varghese N."/>
            <person name="Submissions S."/>
        </authorList>
    </citation>
    <scope>NUCLEOTIDE SEQUENCE [LARGE SCALE GENOMIC DNA]</scope>
    <source>
        <strain evidence="2">DSM 45722</strain>
    </source>
</reference>
<dbReference type="AlphaFoldDB" id="A0A1G4YYX1"/>
<protein>
    <submittedName>
        <fullName evidence="1">Uncharacterized protein</fullName>
    </submittedName>
</protein>
<dbReference type="OrthoDB" id="4553542at2"/>
<keyword evidence="2" id="KW-1185">Reference proteome</keyword>
<gene>
    <name evidence="1" type="ORF">SAMN03159343_3802</name>
</gene>
<accession>A0A1G4YYX1</accession>
<name>A0A1G4YYX1_9ACTN</name>